<dbReference type="Gene3D" id="3.20.20.70">
    <property type="entry name" value="Aldolase class I"/>
    <property type="match status" value="1"/>
</dbReference>
<feature type="binding site" evidence="2">
    <location>
        <position position="102"/>
    </location>
    <ligand>
        <name>Zn(2+)</name>
        <dbReference type="ChEBI" id="CHEBI:29105"/>
        <label>2</label>
    </ligand>
</feature>
<dbReference type="PIRSF" id="PIRSF001359">
    <property type="entry name" value="F_bP_aldolase_II"/>
    <property type="match status" value="1"/>
</dbReference>
<proteinExistence type="predicted"/>
<dbReference type="Pfam" id="PF01116">
    <property type="entry name" value="F_bP_aldolase"/>
    <property type="match status" value="1"/>
</dbReference>
<dbReference type="GO" id="GO:0005975">
    <property type="term" value="P:carbohydrate metabolic process"/>
    <property type="evidence" value="ECO:0007669"/>
    <property type="project" value="InterPro"/>
</dbReference>
<gene>
    <name evidence="3" type="ORF">SAMN05421819_1218</name>
</gene>
<dbReference type="GO" id="GO:0016832">
    <property type="term" value="F:aldehyde-lyase activity"/>
    <property type="evidence" value="ECO:0007669"/>
    <property type="project" value="InterPro"/>
</dbReference>
<evidence type="ECO:0000313" key="3">
    <source>
        <dbReference type="EMBL" id="SEF78938.1"/>
    </source>
</evidence>
<feature type="binding site" evidence="2">
    <location>
        <position position="134"/>
    </location>
    <ligand>
        <name>Zn(2+)</name>
        <dbReference type="ChEBI" id="CHEBI:29105"/>
        <label>2</label>
    </ligand>
</feature>
<feature type="active site" description="Proton donor" evidence="1">
    <location>
        <position position="80"/>
    </location>
</feature>
<feature type="binding site" evidence="2">
    <location>
        <position position="181"/>
    </location>
    <ligand>
        <name>Zn(2+)</name>
        <dbReference type="ChEBI" id="CHEBI:29105"/>
        <label>1</label>
        <note>catalytic</note>
    </ligand>
</feature>
<keyword evidence="4" id="KW-1185">Reference proteome</keyword>
<comment type="cofactor">
    <cofactor evidence="2">
        <name>Zn(2+)</name>
        <dbReference type="ChEBI" id="CHEBI:29105"/>
    </cofactor>
    <text evidence="2">Binds 2 Zn(2+) ions per subunit. One is catalytic and the other provides a structural contribution.</text>
</comment>
<keyword evidence="2" id="KW-0479">Metal-binding</keyword>
<dbReference type="InterPro" id="IPR050246">
    <property type="entry name" value="Class_II_FBP_aldolase"/>
</dbReference>
<protein>
    <submittedName>
        <fullName evidence="3">Fructose-bisphosphate aldolase, class II</fullName>
    </submittedName>
</protein>
<dbReference type="PANTHER" id="PTHR30304:SF0">
    <property type="entry name" value="D-TAGATOSE-1,6-BISPHOSPHATE ALDOLASE SUBUNIT GATY-RELATED"/>
    <property type="match status" value="1"/>
</dbReference>
<organism evidence="3 4">
    <name type="scientific">Bryocella elongata</name>
    <dbReference type="NCBI Taxonomy" id="863522"/>
    <lineage>
        <taxon>Bacteria</taxon>
        <taxon>Pseudomonadati</taxon>
        <taxon>Acidobacteriota</taxon>
        <taxon>Terriglobia</taxon>
        <taxon>Terriglobales</taxon>
        <taxon>Acidobacteriaceae</taxon>
        <taxon>Bryocella</taxon>
    </lineage>
</organism>
<dbReference type="PANTHER" id="PTHR30304">
    <property type="entry name" value="D-TAGATOSE-1,6-BISPHOSPHATE ALDOLASE"/>
    <property type="match status" value="1"/>
</dbReference>
<dbReference type="InterPro" id="IPR013785">
    <property type="entry name" value="Aldolase_TIM"/>
</dbReference>
<dbReference type="EMBL" id="FNVA01000001">
    <property type="protein sequence ID" value="SEF78938.1"/>
    <property type="molecule type" value="Genomic_DNA"/>
</dbReference>
<name>A0A1H5UWZ1_9BACT</name>
<feature type="binding site" evidence="2">
    <location>
        <position position="215"/>
    </location>
    <ligand>
        <name>Zn(2+)</name>
        <dbReference type="ChEBI" id="CHEBI:29105"/>
        <label>1</label>
        <note>catalytic</note>
    </ligand>
</feature>
<dbReference type="RefSeq" id="WP_103932228.1">
    <property type="nucleotide sequence ID" value="NZ_FNVA01000001.1"/>
</dbReference>
<feature type="binding site" evidence="2">
    <location>
        <position position="81"/>
    </location>
    <ligand>
        <name>Zn(2+)</name>
        <dbReference type="ChEBI" id="CHEBI:29105"/>
        <label>1</label>
        <note>catalytic</note>
    </ligand>
</feature>
<sequence length="302" mass="32780">MRSLSQLLEQAKMDRVAIGHFNVSDMVLLKAVCSSAMDLQVPVLVGVSEGERRFLGTRQIAALVRSLREEFGFPIFLNADHAHSLESAVEAARCGFDAVTFDRSAQPLEQNIFETQLAIQTLKAINPAILVEGEIGDIGTGSEIHEAERQEPRTLTTAQEARQFVEATGVDILAPAVGNSHGLMKSMVWGTAKKHLDVPLIAEIKRAVRIPLTLHGGSGTDDEDLREAIGAGVTIVHINTELRVAWRRGLEAGLSEDINQVVPYKILPSAVEAVSRVARSRMQLFNNGRLGFSVKSVTETAA</sequence>
<accession>A0A1H5UWZ1</accession>
<evidence type="ECO:0000313" key="4">
    <source>
        <dbReference type="Proteomes" id="UP000236728"/>
    </source>
</evidence>
<reference evidence="3 4" key="1">
    <citation type="submission" date="2016-10" db="EMBL/GenBank/DDBJ databases">
        <authorList>
            <person name="de Groot N.N."/>
        </authorList>
    </citation>
    <scope>NUCLEOTIDE SEQUENCE [LARGE SCALE GENOMIC DNA]</scope>
    <source>
        <strain evidence="3 4">DSM 22489</strain>
    </source>
</reference>
<keyword evidence="2" id="KW-0862">Zinc</keyword>
<evidence type="ECO:0000256" key="2">
    <source>
        <dbReference type="PIRSR" id="PIRSR001359-3"/>
    </source>
</evidence>
<dbReference type="GO" id="GO:0008270">
    <property type="term" value="F:zinc ion binding"/>
    <property type="evidence" value="ECO:0007669"/>
    <property type="project" value="InterPro"/>
</dbReference>
<dbReference type="InterPro" id="IPR000771">
    <property type="entry name" value="FBA_II"/>
</dbReference>
<evidence type="ECO:0000256" key="1">
    <source>
        <dbReference type="PIRSR" id="PIRSR001359-1"/>
    </source>
</evidence>
<dbReference type="Proteomes" id="UP000236728">
    <property type="component" value="Unassembled WGS sequence"/>
</dbReference>
<dbReference type="OrthoDB" id="9803995at2"/>
<dbReference type="AlphaFoldDB" id="A0A1H5UWZ1"/>
<dbReference type="SUPFAM" id="SSF51569">
    <property type="entry name" value="Aldolase"/>
    <property type="match status" value="1"/>
</dbReference>